<evidence type="ECO:0000256" key="5">
    <source>
        <dbReference type="ARBA" id="ARBA00023136"/>
    </source>
</evidence>
<proteinExistence type="predicted"/>
<keyword evidence="6" id="KW-1015">Disulfide bond</keyword>
<name>A0AA38IQM1_9CUCU</name>
<evidence type="ECO:0000256" key="3">
    <source>
        <dbReference type="ARBA" id="ARBA00022729"/>
    </source>
</evidence>
<keyword evidence="10" id="KW-1185">Reference proteome</keyword>
<protein>
    <recommendedName>
        <fullName evidence="8">Discoidin domain-containing protein</fullName>
    </recommendedName>
</protein>
<organism evidence="9 10">
    <name type="scientific">Zophobas morio</name>
    <dbReference type="NCBI Taxonomy" id="2755281"/>
    <lineage>
        <taxon>Eukaryota</taxon>
        <taxon>Metazoa</taxon>
        <taxon>Ecdysozoa</taxon>
        <taxon>Arthropoda</taxon>
        <taxon>Hexapoda</taxon>
        <taxon>Insecta</taxon>
        <taxon>Pterygota</taxon>
        <taxon>Neoptera</taxon>
        <taxon>Endopterygota</taxon>
        <taxon>Coleoptera</taxon>
        <taxon>Polyphaga</taxon>
        <taxon>Cucujiformia</taxon>
        <taxon>Tenebrionidae</taxon>
        <taxon>Zophobas</taxon>
    </lineage>
</organism>
<dbReference type="Gene3D" id="2.60.120.1190">
    <property type="match status" value="1"/>
</dbReference>
<reference evidence="9" key="1">
    <citation type="journal article" date="2023" name="G3 (Bethesda)">
        <title>Whole genome assemblies of Zophobas morio and Tenebrio molitor.</title>
        <authorList>
            <person name="Kaur S."/>
            <person name="Stinson S.A."/>
            <person name="diCenzo G.C."/>
        </authorList>
    </citation>
    <scope>NUCLEOTIDE SEQUENCE</scope>
    <source>
        <strain evidence="9">QUZm001</strain>
    </source>
</reference>
<comment type="subcellular location">
    <subcellularLocation>
        <location evidence="1">Membrane</location>
        <topology evidence="1">Single-pass type I membrane protein</topology>
    </subcellularLocation>
</comment>
<feature type="domain" description="Discoidin" evidence="8">
    <location>
        <begin position="1"/>
        <end position="80"/>
    </location>
</feature>
<evidence type="ECO:0000256" key="6">
    <source>
        <dbReference type="ARBA" id="ARBA00023157"/>
    </source>
</evidence>
<keyword evidence="4" id="KW-1133">Transmembrane helix</keyword>
<accession>A0AA38IQM1</accession>
<evidence type="ECO:0000256" key="4">
    <source>
        <dbReference type="ARBA" id="ARBA00022989"/>
    </source>
</evidence>
<dbReference type="EMBL" id="JALNTZ010000002">
    <property type="protein sequence ID" value="KAJ3661410.1"/>
    <property type="molecule type" value="Genomic_DNA"/>
</dbReference>
<dbReference type="AlphaFoldDB" id="A0AA38IQM1"/>
<keyword evidence="2" id="KW-0812">Transmembrane</keyword>
<comment type="caution">
    <text evidence="9">The sequence shown here is derived from an EMBL/GenBank/DDBJ whole genome shotgun (WGS) entry which is preliminary data.</text>
</comment>
<keyword evidence="3" id="KW-0732">Signal</keyword>
<dbReference type="InterPro" id="IPR048525">
    <property type="entry name" value="DDR1-2_DS-like"/>
</dbReference>
<gene>
    <name evidence="9" type="ORF">Zmor_005805</name>
</gene>
<keyword evidence="7" id="KW-0325">Glycoprotein</keyword>
<evidence type="ECO:0000313" key="10">
    <source>
        <dbReference type="Proteomes" id="UP001168821"/>
    </source>
</evidence>
<dbReference type="Pfam" id="PF21114">
    <property type="entry name" value="DDR1-2_DS-like"/>
    <property type="match status" value="1"/>
</dbReference>
<dbReference type="Proteomes" id="UP001168821">
    <property type="component" value="Unassembled WGS sequence"/>
</dbReference>
<sequence>MSYAAPESSEASQGLYDSSYDGSRVNGELQGGLGRLVDGEFGADNFRLDIGYGKGNGWISWKNDSVPNGYVELTFEFDQIPTQPPQPSDARSQEFQIRHLPITACRQLLYTKHVEVFINNRRTGLRGSLLTQLYIKVQKFTFKARQHKS</sequence>
<evidence type="ECO:0000256" key="7">
    <source>
        <dbReference type="ARBA" id="ARBA00023180"/>
    </source>
</evidence>
<dbReference type="GO" id="GO:0016020">
    <property type="term" value="C:membrane"/>
    <property type="evidence" value="ECO:0007669"/>
    <property type="project" value="UniProtKB-SubCell"/>
</dbReference>
<evidence type="ECO:0000256" key="2">
    <source>
        <dbReference type="ARBA" id="ARBA00022692"/>
    </source>
</evidence>
<evidence type="ECO:0000256" key="1">
    <source>
        <dbReference type="ARBA" id="ARBA00004479"/>
    </source>
</evidence>
<keyword evidence="5" id="KW-0472">Membrane</keyword>
<evidence type="ECO:0000259" key="8">
    <source>
        <dbReference type="Pfam" id="PF21114"/>
    </source>
</evidence>
<evidence type="ECO:0000313" key="9">
    <source>
        <dbReference type="EMBL" id="KAJ3661410.1"/>
    </source>
</evidence>